<gene>
    <name evidence="1" type="ORF">BDV35DRAFT_349444</name>
</gene>
<organism evidence="1">
    <name type="scientific">Aspergillus flavus</name>
    <dbReference type="NCBI Taxonomy" id="5059"/>
    <lineage>
        <taxon>Eukaryota</taxon>
        <taxon>Fungi</taxon>
        <taxon>Dikarya</taxon>
        <taxon>Ascomycota</taxon>
        <taxon>Pezizomycotina</taxon>
        <taxon>Eurotiomycetes</taxon>
        <taxon>Eurotiomycetidae</taxon>
        <taxon>Eurotiales</taxon>
        <taxon>Aspergillaceae</taxon>
        <taxon>Aspergillus</taxon>
        <taxon>Aspergillus subgen. Circumdati</taxon>
    </lineage>
</organism>
<sequence>MSFKINLSLKGQCPIHARCSARSEARSWSVRVNLRRRKQEQRLGRGKETIRAGFELVVVGTNATC</sequence>
<name>A0A5N6H0E5_ASPFL</name>
<proteinExistence type="predicted"/>
<evidence type="ECO:0000313" key="1">
    <source>
        <dbReference type="EMBL" id="KAB8247982.1"/>
    </source>
</evidence>
<dbReference type="Proteomes" id="UP000325434">
    <property type="component" value="Unassembled WGS sequence"/>
</dbReference>
<dbReference type="EMBL" id="ML734584">
    <property type="protein sequence ID" value="KAB8247982.1"/>
    <property type="molecule type" value="Genomic_DNA"/>
</dbReference>
<reference evidence="1" key="1">
    <citation type="submission" date="2019-04" db="EMBL/GenBank/DDBJ databases">
        <title>Friends and foes A comparative genomics study of 23 Aspergillus species from section Flavi.</title>
        <authorList>
            <consortium name="DOE Joint Genome Institute"/>
            <person name="Kjaerbolling I."/>
            <person name="Vesth T."/>
            <person name="Frisvad J.C."/>
            <person name="Nybo J.L."/>
            <person name="Theobald S."/>
            <person name="Kildgaard S."/>
            <person name="Isbrandt T."/>
            <person name="Kuo A."/>
            <person name="Sato A."/>
            <person name="Lyhne E.K."/>
            <person name="Kogle M.E."/>
            <person name="Wiebenga A."/>
            <person name="Kun R.S."/>
            <person name="Lubbers R.J."/>
            <person name="Makela M.R."/>
            <person name="Barry K."/>
            <person name="Chovatia M."/>
            <person name="Clum A."/>
            <person name="Daum C."/>
            <person name="Haridas S."/>
            <person name="He G."/>
            <person name="LaButti K."/>
            <person name="Lipzen A."/>
            <person name="Mondo S."/>
            <person name="Riley R."/>
            <person name="Salamov A."/>
            <person name="Simmons B.A."/>
            <person name="Magnuson J.K."/>
            <person name="Henrissat B."/>
            <person name="Mortensen U.H."/>
            <person name="Larsen T.O."/>
            <person name="Devries R.P."/>
            <person name="Grigoriev I.V."/>
            <person name="Machida M."/>
            <person name="Baker S.E."/>
            <person name="Andersen M.R."/>
        </authorList>
    </citation>
    <scope>NUCLEOTIDE SEQUENCE [LARGE SCALE GENOMIC DNA]</scope>
    <source>
        <strain evidence="1">CBS 121.62</strain>
    </source>
</reference>
<accession>A0A5N6H0E5</accession>
<dbReference type="AlphaFoldDB" id="A0A5N6H0E5"/>
<protein>
    <submittedName>
        <fullName evidence="1">Uncharacterized protein</fullName>
    </submittedName>
</protein>